<dbReference type="EMBL" id="JAAMPI010000601">
    <property type="protein sequence ID" value="KAF4629996.1"/>
    <property type="molecule type" value="Genomic_DNA"/>
</dbReference>
<evidence type="ECO:0000256" key="3">
    <source>
        <dbReference type="ARBA" id="ARBA00023015"/>
    </source>
</evidence>
<dbReference type="Pfam" id="PF00172">
    <property type="entry name" value="Zn_clus"/>
    <property type="match status" value="1"/>
</dbReference>
<feature type="domain" description="Zn(2)-C6 fungal-type" evidence="7">
    <location>
        <begin position="29"/>
        <end position="57"/>
    </location>
</feature>
<keyword evidence="3" id="KW-0805">Transcription regulation</keyword>
<dbReference type="Pfam" id="PF11951">
    <property type="entry name" value="Fungal_trans_2"/>
    <property type="match status" value="1"/>
</dbReference>
<evidence type="ECO:0000259" key="7">
    <source>
        <dbReference type="PROSITE" id="PS50048"/>
    </source>
</evidence>
<dbReference type="CDD" id="cd00067">
    <property type="entry name" value="GAL4"/>
    <property type="match status" value="1"/>
</dbReference>
<evidence type="ECO:0000256" key="1">
    <source>
        <dbReference type="ARBA" id="ARBA00022723"/>
    </source>
</evidence>
<reference evidence="8 9" key="1">
    <citation type="submission" date="2020-03" db="EMBL/GenBank/DDBJ databases">
        <title>Draft Genome Sequence of Cudoniella acicularis.</title>
        <authorList>
            <person name="Buettner E."/>
            <person name="Kellner H."/>
        </authorList>
    </citation>
    <scope>NUCLEOTIDE SEQUENCE [LARGE SCALE GENOMIC DNA]</scope>
    <source>
        <strain evidence="8 9">DSM 108380</strain>
    </source>
</reference>
<sequence>MPTSTPKADSGKAPVFKFFIGSKSKVRTGCITCKIRRIKCDEKKPACNRCITTGRKCDGYAAEPSRKKIEVARVPPTTRKPRKPPIPTKTIIKPIPENIPRKIPEHPECDSNELRLLHFFERWSVAAMSSYKGGKFWSYHVPQVAHFEPSVRHAVIAMAATHEQVAFMRDGIPNDPRLEESICQKRTKLALFHYNKSISLLAKLLAERGNESESVALVNCILFVMIDFIFGNIETAMFHLHSGREIMKRRKQRNLKSEPPTEKSLEGGLVYIFGSMNLPSARRFVESIALENAKLIDNRPPNESHGQNVKLCPDLRAKQDAHMGKLEIWRFKFERLLRARGPNFTPEVKEEIASIRLLYLSAVILIWACDCPQQQENLMVFSRLIDVAEELVTSFGNYGKTRPRIVHENICDERVRPAYSIIASRSSDPVIKKRALALLEKTSVEYHLP</sequence>
<keyword evidence="4" id="KW-0238">DNA-binding</keyword>
<protein>
    <recommendedName>
        <fullName evidence="7">Zn(2)-C6 fungal-type domain-containing protein</fullName>
    </recommendedName>
</protein>
<dbReference type="GO" id="GO:0003677">
    <property type="term" value="F:DNA binding"/>
    <property type="evidence" value="ECO:0007669"/>
    <property type="project" value="UniProtKB-KW"/>
</dbReference>
<dbReference type="AlphaFoldDB" id="A0A8H4W1C9"/>
<keyword evidence="5" id="KW-0804">Transcription</keyword>
<keyword evidence="6" id="KW-0539">Nucleus</keyword>
<dbReference type="SUPFAM" id="SSF57701">
    <property type="entry name" value="Zn2/Cys6 DNA-binding domain"/>
    <property type="match status" value="1"/>
</dbReference>
<dbReference type="GO" id="GO:0000981">
    <property type="term" value="F:DNA-binding transcription factor activity, RNA polymerase II-specific"/>
    <property type="evidence" value="ECO:0007669"/>
    <property type="project" value="InterPro"/>
</dbReference>
<dbReference type="Proteomes" id="UP000566819">
    <property type="component" value="Unassembled WGS sequence"/>
</dbReference>
<gene>
    <name evidence="8" type="ORF">G7Y89_g8144</name>
</gene>
<keyword evidence="9" id="KW-1185">Reference proteome</keyword>
<dbReference type="InterPro" id="IPR052360">
    <property type="entry name" value="Transcr_Regulatory_Proteins"/>
</dbReference>
<evidence type="ECO:0000256" key="5">
    <source>
        <dbReference type="ARBA" id="ARBA00023163"/>
    </source>
</evidence>
<keyword evidence="2" id="KW-0862">Zinc</keyword>
<evidence type="ECO:0000313" key="8">
    <source>
        <dbReference type="EMBL" id="KAF4629996.1"/>
    </source>
</evidence>
<evidence type="ECO:0000256" key="2">
    <source>
        <dbReference type="ARBA" id="ARBA00022833"/>
    </source>
</evidence>
<dbReference type="PANTHER" id="PTHR36206:SF12">
    <property type="entry name" value="ASPERCRYPTIN BIOSYNTHESIS CLUSTER-SPECIFIC TRANSCRIPTION REGULATOR ATNN-RELATED"/>
    <property type="match status" value="1"/>
</dbReference>
<dbReference type="PROSITE" id="PS00463">
    <property type="entry name" value="ZN2_CY6_FUNGAL_1"/>
    <property type="match status" value="1"/>
</dbReference>
<name>A0A8H4W1C9_9HELO</name>
<evidence type="ECO:0000313" key="9">
    <source>
        <dbReference type="Proteomes" id="UP000566819"/>
    </source>
</evidence>
<dbReference type="PANTHER" id="PTHR36206">
    <property type="entry name" value="ASPERCRYPTIN BIOSYNTHESIS CLUSTER-SPECIFIC TRANSCRIPTION REGULATOR ATNN-RELATED"/>
    <property type="match status" value="1"/>
</dbReference>
<accession>A0A8H4W1C9</accession>
<dbReference type="GO" id="GO:0008270">
    <property type="term" value="F:zinc ion binding"/>
    <property type="evidence" value="ECO:0007669"/>
    <property type="project" value="InterPro"/>
</dbReference>
<dbReference type="SMART" id="SM00066">
    <property type="entry name" value="GAL4"/>
    <property type="match status" value="1"/>
</dbReference>
<dbReference type="InterPro" id="IPR021858">
    <property type="entry name" value="Fun_TF"/>
</dbReference>
<comment type="caution">
    <text evidence="8">The sequence shown here is derived from an EMBL/GenBank/DDBJ whole genome shotgun (WGS) entry which is preliminary data.</text>
</comment>
<keyword evidence="1" id="KW-0479">Metal-binding</keyword>
<dbReference type="InterPro" id="IPR036864">
    <property type="entry name" value="Zn2-C6_fun-type_DNA-bd_sf"/>
</dbReference>
<proteinExistence type="predicted"/>
<dbReference type="OrthoDB" id="2593732at2759"/>
<dbReference type="InterPro" id="IPR001138">
    <property type="entry name" value="Zn2Cys6_DnaBD"/>
</dbReference>
<evidence type="ECO:0000256" key="6">
    <source>
        <dbReference type="ARBA" id="ARBA00023242"/>
    </source>
</evidence>
<dbReference type="Gene3D" id="4.10.240.10">
    <property type="entry name" value="Zn(2)-C6 fungal-type DNA-binding domain"/>
    <property type="match status" value="1"/>
</dbReference>
<dbReference type="PROSITE" id="PS50048">
    <property type="entry name" value="ZN2_CY6_FUNGAL_2"/>
    <property type="match status" value="1"/>
</dbReference>
<evidence type="ECO:0000256" key="4">
    <source>
        <dbReference type="ARBA" id="ARBA00023125"/>
    </source>
</evidence>
<organism evidence="8 9">
    <name type="scientific">Cudoniella acicularis</name>
    <dbReference type="NCBI Taxonomy" id="354080"/>
    <lineage>
        <taxon>Eukaryota</taxon>
        <taxon>Fungi</taxon>
        <taxon>Dikarya</taxon>
        <taxon>Ascomycota</taxon>
        <taxon>Pezizomycotina</taxon>
        <taxon>Leotiomycetes</taxon>
        <taxon>Helotiales</taxon>
        <taxon>Tricladiaceae</taxon>
        <taxon>Cudoniella</taxon>
    </lineage>
</organism>